<dbReference type="Gene3D" id="3.10.10.10">
    <property type="entry name" value="HIV Type 1 Reverse Transcriptase, subunit A, domain 1"/>
    <property type="match status" value="1"/>
</dbReference>
<dbReference type="InterPro" id="IPR043502">
    <property type="entry name" value="DNA/RNA_pol_sf"/>
</dbReference>
<sequence>MYPISRIQEALTQMSKDNYIKSMDALKAFHQNVLLPKAKKLLRIITHCGIYEYLRMPFGLKNAPSHYQRMMNTIFPKELSEGWINIYINYIIICFDSWSLNIERLATVLHKVAEVNLKISLRKCNFGFQALKALGDFFSGLSLGIDKNKVAELLLNPIPQNKKEMMCFLIFASYYRQHLKDFEILSKSIYRICDEQTVFEMKQQRVEAYEKMKEALTEAPLHLMPDWNIPFKLYIDEFGDGLGATLHQV</sequence>
<accession>A0A9Q3FZV7</accession>
<reference evidence="2" key="1">
    <citation type="submission" date="2021-03" db="EMBL/GenBank/DDBJ databases">
        <title>Draft genome sequence of rust myrtle Austropuccinia psidii MF-1, a brazilian biotype.</title>
        <authorList>
            <person name="Quecine M.C."/>
            <person name="Pachon D.M.R."/>
            <person name="Bonatelli M.L."/>
            <person name="Correr F.H."/>
            <person name="Franceschini L.M."/>
            <person name="Leite T.F."/>
            <person name="Margarido G.R.A."/>
            <person name="Almeida C.A."/>
            <person name="Ferrarezi J.A."/>
            <person name="Labate C.A."/>
        </authorList>
    </citation>
    <scope>NUCLEOTIDE SEQUENCE</scope>
    <source>
        <strain evidence="2">MF-1</strain>
    </source>
</reference>
<evidence type="ECO:0000259" key="1">
    <source>
        <dbReference type="Pfam" id="PF00078"/>
    </source>
</evidence>
<dbReference type="InterPro" id="IPR043128">
    <property type="entry name" value="Rev_trsase/Diguanyl_cyclase"/>
</dbReference>
<proteinExistence type="predicted"/>
<dbReference type="AlphaFoldDB" id="A0A9Q3FZV7"/>
<evidence type="ECO:0000313" key="2">
    <source>
        <dbReference type="EMBL" id="MBW0546782.1"/>
    </source>
</evidence>
<organism evidence="2 3">
    <name type="scientific">Austropuccinia psidii MF-1</name>
    <dbReference type="NCBI Taxonomy" id="1389203"/>
    <lineage>
        <taxon>Eukaryota</taxon>
        <taxon>Fungi</taxon>
        <taxon>Dikarya</taxon>
        <taxon>Basidiomycota</taxon>
        <taxon>Pucciniomycotina</taxon>
        <taxon>Pucciniomycetes</taxon>
        <taxon>Pucciniales</taxon>
        <taxon>Sphaerophragmiaceae</taxon>
        <taxon>Austropuccinia</taxon>
    </lineage>
</organism>
<dbReference type="InterPro" id="IPR050951">
    <property type="entry name" value="Retrovirus_Pol_polyprotein"/>
</dbReference>
<name>A0A9Q3FZV7_9BASI</name>
<dbReference type="Proteomes" id="UP000765509">
    <property type="component" value="Unassembled WGS sequence"/>
</dbReference>
<gene>
    <name evidence="2" type="ORF">O181_086497</name>
</gene>
<dbReference type="PANTHER" id="PTHR37984">
    <property type="entry name" value="PROTEIN CBG26694"/>
    <property type="match status" value="1"/>
</dbReference>
<protein>
    <recommendedName>
        <fullName evidence="1">Reverse transcriptase domain-containing protein</fullName>
    </recommendedName>
</protein>
<comment type="caution">
    <text evidence="2">The sequence shown here is derived from an EMBL/GenBank/DDBJ whole genome shotgun (WGS) entry which is preliminary data.</text>
</comment>
<dbReference type="SUPFAM" id="SSF56672">
    <property type="entry name" value="DNA/RNA polymerases"/>
    <property type="match status" value="1"/>
</dbReference>
<evidence type="ECO:0000313" key="3">
    <source>
        <dbReference type="Proteomes" id="UP000765509"/>
    </source>
</evidence>
<dbReference type="Pfam" id="PF00078">
    <property type="entry name" value="RVT_1"/>
    <property type="match status" value="1"/>
</dbReference>
<dbReference type="InterPro" id="IPR000477">
    <property type="entry name" value="RT_dom"/>
</dbReference>
<dbReference type="PANTHER" id="PTHR37984:SF5">
    <property type="entry name" value="PROTEIN NYNRIN-LIKE"/>
    <property type="match status" value="1"/>
</dbReference>
<keyword evidence="3" id="KW-1185">Reference proteome</keyword>
<feature type="domain" description="Reverse transcriptase" evidence="1">
    <location>
        <begin position="9"/>
        <end position="134"/>
    </location>
</feature>
<dbReference type="EMBL" id="AVOT02051784">
    <property type="protein sequence ID" value="MBW0546782.1"/>
    <property type="molecule type" value="Genomic_DNA"/>
</dbReference>
<dbReference type="Gene3D" id="3.30.70.270">
    <property type="match status" value="2"/>
</dbReference>